<feature type="region of interest" description="Disordered" evidence="1">
    <location>
        <begin position="575"/>
        <end position="599"/>
    </location>
</feature>
<dbReference type="InterPro" id="IPR003870">
    <property type="entry name" value="DUF222"/>
</dbReference>
<gene>
    <name evidence="3" type="ORF">C3B59_12125</name>
</gene>
<organism evidence="3 4">
    <name type="scientific">Cryobacterium zongtaii</name>
    <dbReference type="NCBI Taxonomy" id="1259217"/>
    <lineage>
        <taxon>Bacteria</taxon>
        <taxon>Bacillati</taxon>
        <taxon>Actinomycetota</taxon>
        <taxon>Actinomycetes</taxon>
        <taxon>Micrococcales</taxon>
        <taxon>Microbacteriaceae</taxon>
        <taxon>Cryobacterium</taxon>
    </lineage>
</organism>
<reference evidence="3 4" key="1">
    <citation type="submission" date="2018-01" db="EMBL/GenBank/DDBJ databases">
        <title>Cryobacterium sp. nov., from glaciers in China.</title>
        <authorList>
            <person name="Liu Q."/>
            <person name="Xin Y.-H."/>
        </authorList>
    </citation>
    <scope>NUCLEOTIDE SEQUENCE [LARGE SCALE GENOMIC DNA]</scope>
    <source>
        <strain evidence="3 4">TMB1-8</strain>
    </source>
</reference>
<name>A0A2S3Z779_9MICO</name>
<dbReference type="EMBL" id="PPXF01000058">
    <property type="protein sequence ID" value="POH61394.1"/>
    <property type="molecule type" value="Genomic_DNA"/>
</dbReference>
<evidence type="ECO:0000313" key="3">
    <source>
        <dbReference type="EMBL" id="POH61394.1"/>
    </source>
</evidence>
<sequence length="599" mass="63254">MCDELDSGSTAPTGTTPTGSNVHDWNTGLSGPDPLSVAAADSLSGTSDMKAAPAAVPATGSSRAGRAGRGRSRPRPEWRDPAELPGVQRAHTGAFGQKLQALDDAARTVMAVMDSIDVNALSDPEVVALTQMVERTGRPVDAARVATATVVGYRSRSGLGAESLAWRLGASHQNDLLIGLTGTSVPEMKRRVALGEKVAPRMLGGTVLEPEFPFVAAALTAGEIGIDAAENIVKGLADYKVHGRFDADQSLVAGGEAELVESATGSVFGRTPGPDDTHTDTDTDGAGPACTGQIVRLGDSAGFTFPADRIREMAATWQAVLNPDGAAPNDAVFEAKSTFSFGKLSQGLHPLRGGVTPDLKGIMQNLFNTFLSARSAPAFPSADEQQRIEAGELVPGEILDERDGGQKRADILRGILVQVAQDPRTPTMGGMPPTVMVHVSAHDLVTGVGVGWIDGVEGPVSMKTINQMIDNGGFRPVFFGGTGAVLALGDTVRCFTPLQRRAITARDGGCIIPCCTCPPQWTEVHHVTPWQHGGPTNVSNGVLLCWRHHHGIDNAGGWKIRMVLGMPEVKAPHWIDPTGTWRKPPQHRAHDPKYRRQDE</sequence>
<dbReference type="Proteomes" id="UP000237104">
    <property type="component" value="Unassembled WGS sequence"/>
</dbReference>
<dbReference type="OrthoDB" id="581465at2"/>
<comment type="caution">
    <text evidence="3">The sequence shown here is derived from an EMBL/GenBank/DDBJ whole genome shotgun (WGS) entry which is preliminary data.</text>
</comment>
<dbReference type="RefSeq" id="WP_103431601.1">
    <property type="nucleotide sequence ID" value="NZ_PPXF01000058.1"/>
</dbReference>
<dbReference type="AlphaFoldDB" id="A0A2S3Z779"/>
<feature type="region of interest" description="Disordered" evidence="1">
    <location>
        <begin position="265"/>
        <end position="286"/>
    </location>
</feature>
<dbReference type="CDD" id="cd00085">
    <property type="entry name" value="HNHc"/>
    <property type="match status" value="1"/>
</dbReference>
<evidence type="ECO:0000313" key="4">
    <source>
        <dbReference type="Proteomes" id="UP000237104"/>
    </source>
</evidence>
<proteinExistence type="predicted"/>
<dbReference type="Gene3D" id="1.10.30.50">
    <property type="match status" value="1"/>
</dbReference>
<protein>
    <recommendedName>
        <fullName evidence="2">HNH nuclease domain-containing protein</fullName>
    </recommendedName>
</protein>
<feature type="domain" description="HNH nuclease" evidence="2">
    <location>
        <begin position="498"/>
        <end position="550"/>
    </location>
</feature>
<feature type="region of interest" description="Disordered" evidence="1">
    <location>
        <begin position="1"/>
        <end position="91"/>
    </location>
</feature>
<feature type="compositionally biased region" description="Low complexity" evidence="1">
    <location>
        <begin position="7"/>
        <end position="20"/>
    </location>
</feature>
<dbReference type="InterPro" id="IPR003615">
    <property type="entry name" value="HNH_nuc"/>
</dbReference>
<evidence type="ECO:0000259" key="2">
    <source>
        <dbReference type="SMART" id="SM00507"/>
    </source>
</evidence>
<accession>A0A2S3Z779</accession>
<dbReference type="SMART" id="SM00507">
    <property type="entry name" value="HNHc"/>
    <property type="match status" value="1"/>
</dbReference>
<evidence type="ECO:0000256" key="1">
    <source>
        <dbReference type="SAM" id="MobiDB-lite"/>
    </source>
</evidence>
<feature type="compositionally biased region" description="Basic and acidic residues" evidence="1">
    <location>
        <begin position="588"/>
        <end position="599"/>
    </location>
</feature>
<dbReference type="Pfam" id="PF02720">
    <property type="entry name" value="DUF222"/>
    <property type="match status" value="1"/>
</dbReference>